<dbReference type="PROSITE" id="PS50808">
    <property type="entry name" value="ZF_BED"/>
    <property type="match status" value="1"/>
</dbReference>
<keyword evidence="1" id="KW-0479">Metal-binding</keyword>
<accession>A0AA88RK07</accession>
<proteinExistence type="predicted"/>
<dbReference type="SMART" id="SM00614">
    <property type="entry name" value="ZnF_BED"/>
    <property type="match status" value="1"/>
</dbReference>
<keyword evidence="4" id="KW-0805">Transcription regulation</keyword>
<dbReference type="InterPro" id="IPR003656">
    <property type="entry name" value="Znf_BED"/>
</dbReference>
<keyword evidence="9" id="KW-1185">Reference proteome</keyword>
<evidence type="ECO:0000256" key="3">
    <source>
        <dbReference type="ARBA" id="ARBA00022833"/>
    </source>
</evidence>
<dbReference type="PANTHER" id="PTHR46481">
    <property type="entry name" value="ZINC FINGER BED DOMAIN-CONTAINING PROTEIN 4"/>
    <property type="match status" value="1"/>
</dbReference>
<dbReference type="InterPro" id="IPR036236">
    <property type="entry name" value="Znf_C2H2_sf"/>
</dbReference>
<evidence type="ECO:0000256" key="4">
    <source>
        <dbReference type="ARBA" id="ARBA00023015"/>
    </source>
</evidence>
<feature type="domain" description="BED-type" evidence="7">
    <location>
        <begin position="14"/>
        <end position="69"/>
    </location>
</feature>
<evidence type="ECO:0000313" key="8">
    <source>
        <dbReference type="EMBL" id="KAK2984035.1"/>
    </source>
</evidence>
<keyword evidence="2 6" id="KW-0863">Zinc-finger</keyword>
<dbReference type="SUPFAM" id="SSF53098">
    <property type="entry name" value="Ribonuclease H-like"/>
    <property type="match status" value="1"/>
</dbReference>
<reference evidence="8" key="1">
    <citation type="submission" date="2022-12" db="EMBL/GenBank/DDBJ databases">
        <title>Draft genome assemblies for two species of Escallonia (Escalloniales).</title>
        <authorList>
            <person name="Chanderbali A."/>
            <person name="Dervinis C."/>
            <person name="Anghel I."/>
            <person name="Soltis D."/>
            <person name="Soltis P."/>
            <person name="Zapata F."/>
        </authorList>
    </citation>
    <scope>NUCLEOTIDE SEQUENCE</scope>
    <source>
        <strain evidence="8">UCBG92.1500</strain>
        <tissue evidence="8">Leaf</tissue>
    </source>
</reference>
<comment type="caution">
    <text evidence="8">The sequence shown here is derived from an EMBL/GenBank/DDBJ whole genome shotgun (WGS) entry which is preliminary data.</text>
</comment>
<gene>
    <name evidence="8" type="ORF">RJ640_001196</name>
</gene>
<protein>
    <recommendedName>
        <fullName evidence="7">BED-type domain-containing protein</fullName>
    </recommendedName>
</protein>
<dbReference type="AlphaFoldDB" id="A0AA88RK07"/>
<dbReference type="InterPro" id="IPR052035">
    <property type="entry name" value="ZnF_BED_domain_contain"/>
</dbReference>
<evidence type="ECO:0000256" key="1">
    <source>
        <dbReference type="ARBA" id="ARBA00022723"/>
    </source>
</evidence>
<organism evidence="8 9">
    <name type="scientific">Escallonia rubra</name>
    <dbReference type="NCBI Taxonomy" id="112253"/>
    <lineage>
        <taxon>Eukaryota</taxon>
        <taxon>Viridiplantae</taxon>
        <taxon>Streptophyta</taxon>
        <taxon>Embryophyta</taxon>
        <taxon>Tracheophyta</taxon>
        <taxon>Spermatophyta</taxon>
        <taxon>Magnoliopsida</taxon>
        <taxon>eudicotyledons</taxon>
        <taxon>Gunneridae</taxon>
        <taxon>Pentapetalae</taxon>
        <taxon>asterids</taxon>
        <taxon>campanulids</taxon>
        <taxon>Escalloniales</taxon>
        <taxon>Escalloniaceae</taxon>
        <taxon>Escallonia</taxon>
    </lineage>
</organism>
<dbReference type="SUPFAM" id="SSF57667">
    <property type="entry name" value="beta-beta-alpha zinc fingers"/>
    <property type="match status" value="1"/>
</dbReference>
<dbReference type="EMBL" id="JAVXUO010001274">
    <property type="protein sequence ID" value="KAK2984035.1"/>
    <property type="molecule type" value="Genomic_DNA"/>
</dbReference>
<evidence type="ECO:0000256" key="5">
    <source>
        <dbReference type="ARBA" id="ARBA00023163"/>
    </source>
</evidence>
<evidence type="ECO:0000259" key="7">
    <source>
        <dbReference type="PROSITE" id="PS50808"/>
    </source>
</evidence>
<keyword evidence="5" id="KW-0804">Transcription</keyword>
<evidence type="ECO:0000256" key="2">
    <source>
        <dbReference type="ARBA" id="ARBA00022771"/>
    </source>
</evidence>
<name>A0AA88RK07_9ASTE</name>
<evidence type="ECO:0000313" key="9">
    <source>
        <dbReference type="Proteomes" id="UP001187471"/>
    </source>
</evidence>
<dbReference type="Proteomes" id="UP001187471">
    <property type="component" value="Unassembled WGS sequence"/>
</dbReference>
<dbReference type="PANTHER" id="PTHR46481:SF11">
    <property type="entry name" value="ZINC FINGER BED DOMAIN-CONTAINING PROTEIN RICESLEEPER 2-LIKE"/>
    <property type="match status" value="1"/>
</dbReference>
<dbReference type="GO" id="GO:0003677">
    <property type="term" value="F:DNA binding"/>
    <property type="evidence" value="ECO:0007669"/>
    <property type="project" value="InterPro"/>
</dbReference>
<dbReference type="GO" id="GO:0008270">
    <property type="term" value="F:zinc ion binding"/>
    <property type="evidence" value="ECO:0007669"/>
    <property type="project" value="UniProtKB-KW"/>
</dbReference>
<keyword evidence="3" id="KW-0862">Zinc</keyword>
<evidence type="ECO:0000256" key="6">
    <source>
        <dbReference type="PROSITE-ProRule" id="PRU00027"/>
    </source>
</evidence>
<dbReference type="InterPro" id="IPR012337">
    <property type="entry name" value="RNaseH-like_sf"/>
</dbReference>
<sequence>MEISEETVMVDSSRLKSVVWRDFDRVKKGDKCVAVCRHCKKRLSGSSTSGTSHLRNHLVRCRRRSNNDISQLLATRGKRKEGTLALANYDFEQELRKIEKTSLMKTEFEEGQTKDGTTVVGISTFDHKRSRFNLARMIILHGYPLSMVEHVGFRTFVRNLQPLFELVSFAEVEADCKHIYHNEKQKVAELLEKLPGKVSLTVDMWVGKADAKYLCLTAHYIDDTWLLNKKILNFIMVDPSHTEDMLSEFIMTSLMDWGMDRKLFAMTFDDSSYDNVACRIRERLSQNRFLLCKGQLFEVRCAANVIKLMVQDILEALDEVIHKVRDSISYIRSSQAIQGKFDELSLVVGVSSQRSLFLDNPLRWNSTYVMLDVALEYKEVFSVLQEQDPAYTACPSDIDWNRARTITSFLKLFVEVSNELYNGHDTYSPLASDGLVGGSGGESADSRSSSSVTLAICNNGN</sequence>
<dbReference type="Pfam" id="PF02892">
    <property type="entry name" value="zf-BED"/>
    <property type="match status" value="1"/>
</dbReference>